<feature type="transmembrane region" description="Helical" evidence="6">
    <location>
        <begin position="358"/>
        <end position="377"/>
    </location>
</feature>
<evidence type="ECO:0000256" key="2">
    <source>
        <dbReference type="ARBA" id="ARBA00022475"/>
    </source>
</evidence>
<dbReference type="PROSITE" id="PS50850">
    <property type="entry name" value="MFS"/>
    <property type="match status" value="1"/>
</dbReference>
<organism evidence="8 9">
    <name type="scientific">Pelagibius litoralis</name>
    <dbReference type="NCBI Taxonomy" id="374515"/>
    <lineage>
        <taxon>Bacteria</taxon>
        <taxon>Pseudomonadati</taxon>
        <taxon>Pseudomonadota</taxon>
        <taxon>Alphaproteobacteria</taxon>
        <taxon>Rhodospirillales</taxon>
        <taxon>Rhodovibrionaceae</taxon>
        <taxon>Pelagibius</taxon>
    </lineage>
</organism>
<dbReference type="PANTHER" id="PTHR43124">
    <property type="entry name" value="PURINE EFFLUX PUMP PBUE"/>
    <property type="match status" value="1"/>
</dbReference>
<dbReference type="InterPro" id="IPR036259">
    <property type="entry name" value="MFS_trans_sf"/>
</dbReference>
<keyword evidence="2" id="KW-1003">Cell membrane</keyword>
<comment type="caution">
    <text evidence="8">The sequence shown here is derived from an EMBL/GenBank/DDBJ whole genome shotgun (WGS) entry which is preliminary data.</text>
</comment>
<keyword evidence="9" id="KW-1185">Reference proteome</keyword>
<dbReference type="PANTHER" id="PTHR43124:SF3">
    <property type="entry name" value="CHLORAMPHENICOL EFFLUX PUMP RV0191"/>
    <property type="match status" value="1"/>
</dbReference>
<feature type="transmembrane region" description="Helical" evidence="6">
    <location>
        <begin position="45"/>
        <end position="64"/>
    </location>
</feature>
<accession>A0A967EZP0</accession>
<feature type="transmembrane region" description="Helical" evidence="6">
    <location>
        <begin position="76"/>
        <end position="95"/>
    </location>
</feature>
<dbReference type="InterPro" id="IPR011701">
    <property type="entry name" value="MFS"/>
</dbReference>
<dbReference type="RefSeq" id="WP_167226826.1">
    <property type="nucleotide sequence ID" value="NZ_JAAQPH010000013.1"/>
</dbReference>
<proteinExistence type="predicted"/>
<keyword evidence="3 6" id="KW-0812">Transmembrane</keyword>
<dbReference type="InterPro" id="IPR050189">
    <property type="entry name" value="MFS_Efflux_Transporters"/>
</dbReference>
<evidence type="ECO:0000256" key="1">
    <source>
        <dbReference type="ARBA" id="ARBA00004651"/>
    </source>
</evidence>
<sequence length="382" mass="39178">MASTVSVSRLSALLTLGIVVMGSNSFVLSPILTDVASDLGTTPVVIARVISAFGATTAISSFTLGGMIDRVGARTVLLVGATTMAMALVGCAVSQSWGWLALSQAVIGSAVGVMLPAIYAAATASAPEGQGARILGRVISGWGISLVLGVPFSAFLTDFAGWRATFGALAIFATVALLGFFQLPRHDRTGAQAPSISSTRALLIPGVIPLLTICLAYMTAFYGLYAFLGDHLRTTLGLSAGQAGLVVLGYGAGFGLASFADTAVDRIGPARIFPAVLLAIGAVYLLLIPATQGYVSGIIAAVVWGFINHIGVNIIILLLSQTRADARGALMGLHTATTYSSVFLGPLLLGALYEPFGFQTVAIVAAAFLTGGSPIAWRIRKL</sequence>
<feature type="transmembrane region" description="Helical" evidence="6">
    <location>
        <begin position="101"/>
        <end position="122"/>
    </location>
</feature>
<protein>
    <submittedName>
        <fullName evidence="8">MFS transporter</fullName>
    </submittedName>
</protein>
<dbReference type="Pfam" id="PF07690">
    <property type="entry name" value="MFS_1"/>
    <property type="match status" value="1"/>
</dbReference>
<keyword evidence="5 6" id="KW-0472">Membrane</keyword>
<dbReference type="SUPFAM" id="SSF103473">
    <property type="entry name" value="MFS general substrate transporter"/>
    <property type="match status" value="1"/>
</dbReference>
<feature type="transmembrane region" description="Helical" evidence="6">
    <location>
        <begin position="12"/>
        <end position="33"/>
    </location>
</feature>
<evidence type="ECO:0000256" key="3">
    <source>
        <dbReference type="ARBA" id="ARBA00022692"/>
    </source>
</evidence>
<feature type="transmembrane region" description="Helical" evidence="6">
    <location>
        <begin position="240"/>
        <end position="260"/>
    </location>
</feature>
<dbReference type="GO" id="GO:0005886">
    <property type="term" value="C:plasma membrane"/>
    <property type="evidence" value="ECO:0007669"/>
    <property type="project" value="UniProtKB-SubCell"/>
</dbReference>
<evidence type="ECO:0000313" key="8">
    <source>
        <dbReference type="EMBL" id="NIA70339.1"/>
    </source>
</evidence>
<feature type="transmembrane region" description="Helical" evidence="6">
    <location>
        <begin position="297"/>
        <end position="319"/>
    </location>
</feature>
<evidence type="ECO:0000259" key="7">
    <source>
        <dbReference type="PROSITE" id="PS50850"/>
    </source>
</evidence>
<evidence type="ECO:0000256" key="4">
    <source>
        <dbReference type="ARBA" id="ARBA00022989"/>
    </source>
</evidence>
<comment type="subcellular location">
    <subcellularLocation>
        <location evidence="1">Cell membrane</location>
        <topology evidence="1">Multi-pass membrane protein</topology>
    </subcellularLocation>
</comment>
<feature type="transmembrane region" description="Helical" evidence="6">
    <location>
        <begin position="162"/>
        <end position="181"/>
    </location>
</feature>
<feature type="transmembrane region" description="Helical" evidence="6">
    <location>
        <begin position="331"/>
        <end position="352"/>
    </location>
</feature>
<evidence type="ECO:0000256" key="6">
    <source>
        <dbReference type="SAM" id="Phobius"/>
    </source>
</evidence>
<name>A0A967EZP0_9PROT</name>
<dbReference type="Proteomes" id="UP000761264">
    <property type="component" value="Unassembled WGS sequence"/>
</dbReference>
<feature type="transmembrane region" description="Helical" evidence="6">
    <location>
        <begin position="202"/>
        <end position="228"/>
    </location>
</feature>
<feature type="transmembrane region" description="Helical" evidence="6">
    <location>
        <begin position="134"/>
        <end position="156"/>
    </location>
</feature>
<dbReference type="EMBL" id="JAAQPH010000013">
    <property type="protein sequence ID" value="NIA70339.1"/>
    <property type="molecule type" value="Genomic_DNA"/>
</dbReference>
<evidence type="ECO:0000313" key="9">
    <source>
        <dbReference type="Proteomes" id="UP000761264"/>
    </source>
</evidence>
<gene>
    <name evidence="8" type="ORF">HBA54_17165</name>
</gene>
<keyword evidence="4 6" id="KW-1133">Transmembrane helix</keyword>
<dbReference type="AlphaFoldDB" id="A0A967EZP0"/>
<dbReference type="Gene3D" id="1.20.1250.20">
    <property type="entry name" value="MFS general substrate transporter like domains"/>
    <property type="match status" value="1"/>
</dbReference>
<dbReference type="GO" id="GO:0022857">
    <property type="term" value="F:transmembrane transporter activity"/>
    <property type="evidence" value="ECO:0007669"/>
    <property type="project" value="InterPro"/>
</dbReference>
<evidence type="ECO:0000256" key="5">
    <source>
        <dbReference type="ARBA" id="ARBA00023136"/>
    </source>
</evidence>
<reference evidence="8" key="1">
    <citation type="submission" date="2020-03" db="EMBL/GenBank/DDBJ databases">
        <title>Genome of Pelagibius litoralis DSM 21314T.</title>
        <authorList>
            <person name="Wang G."/>
        </authorList>
    </citation>
    <scope>NUCLEOTIDE SEQUENCE</scope>
    <source>
        <strain evidence="8">DSM 21314</strain>
    </source>
</reference>
<feature type="domain" description="Major facilitator superfamily (MFS) profile" evidence="7">
    <location>
        <begin position="10"/>
        <end position="382"/>
    </location>
</feature>
<feature type="transmembrane region" description="Helical" evidence="6">
    <location>
        <begin position="272"/>
        <end position="291"/>
    </location>
</feature>
<dbReference type="InterPro" id="IPR020846">
    <property type="entry name" value="MFS_dom"/>
</dbReference>